<dbReference type="SUPFAM" id="SSF56281">
    <property type="entry name" value="Metallo-hydrolase/oxidoreductase"/>
    <property type="match status" value="1"/>
</dbReference>
<dbReference type="STRING" id="266892.SAMN04488054_103155"/>
<dbReference type="AlphaFoldDB" id="A0A1I4JI15"/>
<dbReference type="InterPro" id="IPR004477">
    <property type="entry name" value="ComEC_N"/>
</dbReference>
<dbReference type="PANTHER" id="PTHR30619:SF1">
    <property type="entry name" value="RECOMBINATION PROTEIN 2"/>
    <property type="match status" value="1"/>
</dbReference>
<dbReference type="NCBIfam" id="TIGR00360">
    <property type="entry name" value="ComEC_N-term"/>
    <property type="match status" value="1"/>
</dbReference>
<dbReference type="Pfam" id="PF03772">
    <property type="entry name" value="Competence"/>
    <property type="match status" value="1"/>
</dbReference>
<keyword evidence="5 6" id="KW-0472">Membrane</keyword>
<dbReference type="Pfam" id="PF13567">
    <property type="entry name" value="DUF4131"/>
    <property type="match status" value="1"/>
</dbReference>
<dbReference type="InterPro" id="IPR036866">
    <property type="entry name" value="RibonucZ/Hydroxyglut_hydro"/>
</dbReference>
<protein>
    <submittedName>
        <fullName evidence="8">Competence protein ComEC</fullName>
    </submittedName>
</protein>
<feature type="domain" description="Metallo-beta-lactamase" evidence="7">
    <location>
        <begin position="510"/>
        <end position="720"/>
    </location>
</feature>
<dbReference type="Pfam" id="PF00753">
    <property type="entry name" value="Lactamase_B"/>
    <property type="match status" value="1"/>
</dbReference>
<feature type="transmembrane region" description="Helical" evidence="6">
    <location>
        <begin position="414"/>
        <end position="435"/>
    </location>
</feature>
<evidence type="ECO:0000256" key="6">
    <source>
        <dbReference type="SAM" id="Phobius"/>
    </source>
</evidence>
<accession>A0A1I4JI15</accession>
<dbReference type="EMBL" id="FOTY01000003">
    <property type="protein sequence ID" value="SFL65776.1"/>
    <property type="molecule type" value="Genomic_DNA"/>
</dbReference>
<reference evidence="8 9" key="1">
    <citation type="submission" date="2016-10" db="EMBL/GenBank/DDBJ databases">
        <authorList>
            <person name="de Groot N.N."/>
        </authorList>
    </citation>
    <scope>NUCLEOTIDE SEQUENCE [LARGE SCALE GENOMIC DNA]</scope>
    <source>
        <strain evidence="8 9">CGMCC 1.6134</strain>
    </source>
</reference>
<feature type="transmembrane region" description="Helical" evidence="6">
    <location>
        <begin position="7"/>
        <end position="38"/>
    </location>
</feature>
<evidence type="ECO:0000256" key="5">
    <source>
        <dbReference type="ARBA" id="ARBA00023136"/>
    </source>
</evidence>
<dbReference type="InterPro" id="IPR001279">
    <property type="entry name" value="Metallo-B-lactamas"/>
</dbReference>
<name>A0A1I4JI15_9BACI</name>
<dbReference type="OrthoDB" id="9761531at2"/>
<proteinExistence type="predicted"/>
<dbReference type="InterPro" id="IPR004797">
    <property type="entry name" value="Competence_ComEC/Rec2"/>
</dbReference>
<dbReference type="PANTHER" id="PTHR30619">
    <property type="entry name" value="DNA INTERNALIZATION/COMPETENCE PROTEIN COMEC/REC2"/>
    <property type="match status" value="1"/>
</dbReference>
<evidence type="ECO:0000259" key="7">
    <source>
        <dbReference type="SMART" id="SM00849"/>
    </source>
</evidence>
<dbReference type="GO" id="GO:0030420">
    <property type="term" value="P:establishment of competence for transformation"/>
    <property type="evidence" value="ECO:0007669"/>
    <property type="project" value="InterPro"/>
</dbReference>
<dbReference type="GO" id="GO:0005886">
    <property type="term" value="C:plasma membrane"/>
    <property type="evidence" value="ECO:0007669"/>
    <property type="project" value="UniProtKB-SubCell"/>
</dbReference>
<feature type="transmembrane region" description="Helical" evidence="6">
    <location>
        <begin position="330"/>
        <end position="348"/>
    </location>
</feature>
<evidence type="ECO:0000256" key="4">
    <source>
        <dbReference type="ARBA" id="ARBA00022989"/>
    </source>
</evidence>
<feature type="transmembrane region" description="Helical" evidence="6">
    <location>
        <begin position="307"/>
        <end position="324"/>
    </location>
</feature>
<evidence type="ECO:0000313" key="8">
    <source>
        <dbReference type="EMBL" id="SFL65776.1"/>
    </source>
</evidence>
<keyword evidence="4 6" id="KW-1133">Transmembrane helix</keyword>
<feature type="transmembrane region" description="Helical" evidence="6">
    <location>
        <begin position="230"/>
        <end position="252"/>
    </location>
</feature>
<evidence type="ECO:0000313" key="9">
    <source>
        <dbReference type="Proteomes" id="UP000199668"/>
    </source>
</evidence>
<dbReference type="InterPro" id="IPR025405">
    <property type="entry name" value="DUF4131"/>
</dbReference>
<organism evidence="8 9">
    <name type="scientific">Salibacterium qingdaonense</name>
    <dbReference type="NCBI Taxonomy" id="266892"/>
    <lineage>
        <taxon>Bacteria</taxon>
        <taxon>Bacillati</taxon>
        <taxon>Bacillota</taxon>
        <taxon>Bacilli</taxon>
        <taxon>Bacillales</taxon>
        <taxon>Bacillaceae</taxon>
    </lineage>
</organism>
<keyword evidence="9" id="KW-1185">Reference proteome</keyword>
<evidence type="ECO:0000256" key="2">
    <source>
        <dbReference type="ARBA" id="ARBA00022475"/>
    </source>
</evidence>
<feature type="transmembrane region" description="Helical" evidence="6">
    <location>
        <begin position="381"/>
        <end position="407"/>
    </location>
</feature>
<dbReference type="InterPro" id="IPR052159">
    <property type="entry name" value="Competence_DNA_uptake"/>
</dbReference>
<dbReference type="SMART" id="SM00849">
    <property type="entry name" value="Lactamase_B"/>
    <property type="match status" value="1"/>
</dbReference>
<dbReference type="InterPro" id="IPR035681">
    <property type="entry name" value="ComA-like_MBL"/>
</dbReference>
<gene>
    <name evidence="8" type="ORF">SAMN04488054_103155</name>
</gene>
<dbReference type="Proteomes" id="UP000199668">
    <property type="component" value="Unassembled WGS sequence"/>
</dbReference>
<keyword evidence="2" id="KW-1003">Cell membrane</keyword>
<dbReference type="Gene3D" id="3.60.15.10">
    <property type="entry name" value="Ribonuclease Z/Hydroxyacylglutathione hydrolase-like"/>
    <property type="match status" value="1"/>
</dbReference>
<feature type="transmembrane region" description="Helical" evidence="6">
    <location>
        <begin position="477"/>
        <end position="497"/>
    </location>
</feature>
<feature type="transmembrane region" description="Helical" evidence="6">
    <location>
        <begin position="441"/>
        <end position="465"/>
    </location>
</feature>
<feature type="transmembrane region" description="Helical" evidence="6">
    <location>
        <begin position="44"/>
        <end position="62"/>
    </location>
</feature>
<feature type="transmembrane region" description="Helical" evidence="6">
    <location>
        <begin position="264"/>
        <end position="295"/>
    </location>
</feature>
<evidence type="ECO:0000256" key="3">
    <source>
        <dbReference type="ARBA" id="ARBA00022692"/>
    </source>
</evidence>
<evidence type="ECO:0000256" key="1">
    <source>
        <dbReference type="ARBA" id="ARBA00004651"/>
    </source>
</evidence>
<comment type="subcellular location">
    <subcellularLocation>
        <location evidence="1">Cell membrane</location>
        <topology evidence="1">Multi-pass membrane protein</topology>
    </subcellularLocation>
</comment>
<sequence length="777" mass="86086">MKKDTVWFVWSGAAAVHFVVSGEIWAAGAAVCPFFLLLLRKNTASIVILVLLLMLFSLRAVWVENAHVSSLSGKETVIQGTIEDGPHRDGSLVRYTLQEQDRERIQIRLMLQEKTEIPISASYAPGSLCSIRGSLQYPSAATNFHAFDYRQYLKQQHSYWEMEVTSVEDIQCTGTSYHLSNILKAWRYDGIQRIDTLFPEQLKGVAAALLFGERHLLDADTETDYQSLGLIHLLAVSGLHVGLLSAMLYFLLLRIGLTIEKAEWILLMLLPIYAILAGAAPSVLRAAGMVSAFIIWNKTGRKSMDPFFVLCLAALLFLFIHPYYLYHIGFQLSFLISASLLLSRNILYQKNKWKMAVYVSVIAQFAGLPVILFHFHEFSFLSIVLNLVFVPFISVIVLPGLIVLFTVSFLNMPLFSVAVVPLQEIVSFAHVMLSAAGSWSVFTYTGGALSFLLTGLLGTAVYFFFIRLEQRGGYRRLLLPALLVAGILTLQKSFPYMDNRGSVTMLDVGQGDSFVVELPHRRAVYLIDTGGVPDFPKEEWERREEPYDPGADVVVPFLKARGITTLDKLILTHGDVDHYGGAPAVMKDIRVKEVVYGKGRDFKEAEAALLNAVSNKGIPVVSAGQGTSWRAGESLFQVLAPDGDEPAGNERSIVLRADLGNTDWLFTGDIGRAGEEELLSEFREVKADILKVGHHGSRTSSSPAFIEKLGVKAALISTGRCNRFGHPHEETLETLEKAEAQIYRTDAAGAVQITFTEDRIRGVRQAAPKNGRNCEEG</sequence>
<dbReference type="NCBIfam" id="TIGR00361">
    <property type="entry name" value="ComEC_Rec2"/>
    <property type="match status" value="1"/>
</dbReference>
<feature type="transmembrane region" description="Helical" evidence="6">
    <location>
        <begin position="355"/>
        <end position="375"/>
    </location>
</feature>
<keyword evidence="3 6" id="KW-0812">Transmembrane</keyword>
<dbReference type="CDD" id="cd07731">
    <property type="entry name" value="ComA-like_MBL-fold"/>
    <property type="match status" value="1"/>
</dbReference>
<dbReference type="RefSeq" id="WP_090925716.1">
    <property type="nucleotide sequence ID" value="NZ_FOTY01000003.1"/>
</dbReference>